<evidence type="ECO:0000313" key="2">
    <source>
        <dbReference type="EMBL" id="KAA6375535.1"/>
    </source>
</evidence>
<dbReference type="Proteomes" id="UP000324800">
    <property type="component" value="Unassembled WGS sequence"/>
</dbReference>
<sequence length="108" mass="11930">MMGYQSLCFQLPNSQAFHPLNIFALYSVLFVTYGFGIHSYPYSLEVSSHYEVTELLILLQVPNLVVTQLYLTRNQEDLEVYVVSCVSTIEGNSILEGLIGGGDTTTGG</sequence>
<comment type="caution">
    <text evidence="2">The sequence shown here is derived from an EMBL/GenBank/DDBJ whole genome shotgun (WGS) entry which is preliminary data.</text>
</comment>
<reference evidence="2 3" key="1">
    <citation type="submission" date="2019-03" db="EMBL/GenBank/DDBJ databases">
        <title>Single cell metagenomics reveals metabolic interactions within the superorganism composed of flagellate Streblomastix strix and complex community of Bacteroidetes bacteria on its surface.</title>
        <authorList>
            <person name="Treitli S.C."/>
            <person name="Kolisko M."/>
            <person name="Husnik F."/>
            <person name="Keeling P."/>
            <person name="Hampl V."/>
        </authorList>
    </citation>
    <scope>NUCLEOTIDE SEQUENCE [LARGE SCALE GENOMIC DNA]</scope>
    <source>
        <strain evidence="2">ST1C</strain>
    </source>
</reference>
<protein>
    <submittedName>
        <fullName evidence="2">Uncharacterized protein</fullName>
    </submittedName>
</protein>
<keyword evidence="1" id="KW-0472">Membrane</keyword>
<gene>
    <name evidence="2" type="ORF">EZS28_028935</name>
</gene>
<evidence type="ECO:0000313" key="3">
    <source>
        <dbReference type="Proteomes" id="UP000324800"/>
    </source>
</evidence>
<feature type="transmembrane region" description="Helical" evidence="1">
    <location>
        <begin position="20"/>
        <end position="40"/>
    </location>
</feature>
<accession>A0A5J4V0H3</accession>
<keyword evidence="1" id="KW-0812">Transmembrane</keyword>
<organism evidence="2 3">
    <name type="scientific">Streblomastix strix</name>
    <dbReference type="NCBI Taxonomy" id="222440"/>
    <lineage>
        <taxon>Eukaryota</taxon>
        <taxon>Metamonada</taxon>
        <taxon>Preaxostyla</taxon>
        <taxon>Oxymonadida</taxon>
        <taxon>Streblomastigidae</taxon>
        <taxon>Streblomastix</taxon>
    </lineage>
</organism>
<dbReference type="AlphaFoldDB" id="A0A5J4V0H3"/>
<proteinExistence type="predicted"/>
<evidence type="ECO:0000256" key="1">
    <source>
        <dbReference type="SAM" id="Phobius"/>
    </source>
</evidence>
<keyword evidence="1" id="KW-1133">Transmembrane helix</keyword>
<name>A0A5J4V0H3_9EUKA</name>
<dbReference type="EMBL" id="SNRW01011156">
    <property type="protein sequence ID" value="KAA6375535.1"/>
    <property type="molecule type" value="Genomic_DNA"/>
</dbReference>